<evidence type="ECO:0000313" key="3">
    <source>
        <dbReference type="Proteomes" id="UP000029082"/>
    </source>
</evidence>
<dbReference type="GeneID" id="93094011"/>
<dbReference type="RefSeq" id="WP_033511666.1">
    <property type="nucleotide sequence ID" value="NZ_JDUO01000002.1"/>
</dbReference>
<dbReference type="Proteomes" id="UP000029082">
    <property type="component" value="Unassembled WGS sequence"/>
</dbReference>
<dbReference type="Gene3D" id="3.40.50.720">
    <property type="entry name" value="NAD(P)-binding Rossmann-like Domain"/>
    <property type="match status" value="1"/>
</dbReference>
<dbReference type="EMBL" id="JGZE01000018">
    <property type="protein sequence ID" value="KFI75505.1"/>
    <property type="molecule type" value="Genomic_DNA"/>
</dbReference>
<dbReference type="eggNOG" id="COG0702">
    <property type="taxonomic scope" value="Bacteria"/>
</dbReference>
<reference evidence="2 3" key="1">
    <citation type="submission" date="2014-03" db="EMBL/GenBank/DDBJ databases">
        <title>Genomics of Bifidobacteria.</title>
        <authorList>
            <person name="Ventura M."/>
            <person name="Milani C."/>
            <person name="Lugli G.A."/>
        </authorList>
    </citation>
    <scope>NUCLEOTIDE SEQUENCE [LARGE SCALE GENOMIC DNA]</scope>
    <source>
        <strain evidence="2 3">DSM 21395</strain>
    </source>
</reference>
<accession>A0A087BWV5</accession>
<dbReference type="PANTHER" id="PTHR15020:SF50">
    <property type="entry name" value="UPF0659 PROTEIN YMR090W"/>
    <property type="match status" value="1"/>
</dbReference>
<dbReference type="STRING" id="1437603.GCA_000771525_00778"/>
<dbReference type="PANTHER" id="PTHR15020">
    <property type="entry name" value="FLAVIN REDUCTASE-RELATED"/>
    <property type="match status" value="1"/>
</dbReference>
<dbReference type="SUPFAM" id="SSF51735">
    <property type="entry name" value="NAD(P)-binding Rossmann-fold domains"/>
    <property type="match status" value="1"/>
</dbReference>
<protein>
    <submittedName>
        <fullName evidence="2">NADH-flavin reductase</fullName>
    </submittedName>
</protein>
<proteinExistence type="predicted"/>
<organism evidence="2 3">
    <name type="scientific">Bifidobacterium mongoliense DSM 21395</name>
    <dbReference type="NCBI Taxonomy" id="1437603"/>
    <lineage>
        <taxon>Bacteria</taxon>
        <taxon>Bacillati</taxon>
        <taxon>Actinomycetota</taxon>
        <taxon>Actinomycetes</taxon>
        <taxon>Bifidobacteriales</taxon>
        <taxon>Bifidobacteriaceae</taxon>
        <taxon>Bifidobacterium</taxon>
    </lineage>
</organism>
<sequence length="227" mass="23619">MSTYVIVGGHGKVARLTEPLLTARGDTVNAIIRDRAQVADVAACGAEPVVLDMQMAGVEEMAEVFRGADAVVWSAGAGGGSPERTYGVDRDAAMRSMDAAALAHVDRYVMVSYWGAGRDLDRLGPSDGFRPYAEAKAAADAHLRASSLAWTILGPTGLTMQDPSGLIDVGNPEEPYTALPPTSRGNVAAVVVAVLADDATAGRTISFHDGATPIERAIGADRDPVRS</sequence>
<gene>
    <name evidence="2" type="ORF">BMON_0931</name>
</gene>
<feature type="domain" description="NAD(P)-binding" evidence="1">
    <location>
        <begin position="8"/>
        <end position="197"/>
    </location>
</feature>
<evidence type="ECO:0000313" key="2">
    <source>
        <dbReference type="EMBL" id="KFI75505.1"/>
    </source>
</evidence>
<comment type="caution">
    <text evidence="2">The sequence shown here is derived from an EMBL/GenBank/DDBJ whole genome shotgun (WGS) entry which is preliminary data.</text>
</comment>
<keyword evidence="3" id="KW-1185">Reference proteome</keyword>
<dbReference type="InterPro" id="IPR036291">
    <property type="entry name" value="NAD(P)-bd_dom_sf"/>
</dbReference>
<dbReference type="AlphaFoldDB" id="A0A087BWV5"/>
<evidence type="ECO:0000259" key="1">
    <source>
        <dbReference type="Pfam" id="PF13460"/>
    </source>
</evidence>
<dbReference type="OrthoDB" id="4248066at2"/>
<dbReference type="InterPro" id="IPR016040">
    <property type="entry name" value="NAD(P)-bd_dom"/>
</dbReference>
<dbReference type="Pfam" id="PF13460">
    <property type="entry name" value="NAD_binding_10"/>
    <property type="match status" value="1"/>
</dbReference>
<name>A0A087BWV5_9BIFI</name>